<evidence type="ECO:0000256" key="2">
    <source>
        <dbReference type="ARBA" id="ARBA00022527"/>
    </source>
</evidence>
<comment type="similarity">
    <text evidence="1">Belongs to the protein kinase superfamily. STE Ser/Thr protein kinase family. MAP kinase kinase kinase subfamily.</text>
</comment>
<evidence type="ECO:0000256" key="4">
    <source>
        <dbReference type="ARBA" id="ARBA00022741"/>
    </source>
</evidence>
<dbReference type="SUPFAM" id="SSF56112">
    <property type="entry name" value="Protein kinase-like (PK-like)"/>
    <property type="match status" value="1"/>
</dbReference>
<dbReference type="Gramene" id="KVI11163">
    <property type="protein sequence ID" value="KVI11163"/>
    <property type="gene ID" value="Ccrd_010429"/>
</dbReference>
<dbReference type="EMBL" id="LEKV01000872">
    <property type="protein sequence ID" value="KVI11163.1"/>
    <property type="molecule type" value="Genomic_DNA"/>
</dbReference>
<dbReference type="Gene3D" id="1.10.510.10">
    <property type="entry name" value="Transferase(Phosphotransferase) domain 1"/>
    <property type="match status" value="1"/>
</dbReference>
<evidence type="ECO:0000256" key="3">
    <source>
        <dbReference type="ARBA" id="ARBA00022679"/>
    </source>
</evidence>
<organism evidence="8 9">
    <name type="scientific">Cynara cardunculus var. scolymus</name>
    <name type="common">Globe artichoke</name>
    <name type="synonym">Cynara scolymus</name>
    <dbReference type="NCBI Taxonomy" id="59895"/>
    <lineage>
        <taxon>Eukaryota</taxon>
        <taxon>Viridiplantae</taxon>
        <taxon>Streptophyta</taxon>
        <taxon>Embryophyta</taxon>
        <taxon>Tracheophyta</taxon>
        <taxon>Spermatophyta</taxon>
        <taxon>Magnoliopsida</taxon>
        <taxon>eudicotyledons</taxon>
        <taxon>Gunneridae</taxon>
        <taxon>Pentapetalae</taxon>
        <taxon>asterids</taxon>
        <taxon>campanulids</taxon>
        <taxon>Asterales</taxon>
        <taxon>Asteraceae</taxon>
        <taxon>Carduoideae</taxon>
        <taxon>Cardueae</taxon>
        <taxon>Carduinae</taxon>
        <taxon>Cynara</taxon>
    </lineage>
</organism>
<accession>A0A118K6T3</accession>
<gene>
    <name evidence="8" type="ORF">Ccrd_010429</name>
</gene>
<sequence length="93" mass="10154">MVGSQEDFIVAYNQTLEVLISPQLLQSPSNFSEGDGKLYIFLKLVMKGLFAKLYERDIRCANILVDVSGSVTLADFGLAKVSKEQGTQPTGIP</sequence>
<evidence type="ECO:0000313" key="8">
    <source>
        <dbReference type="EMBL" id="KVI11163.1"/>
    </source>
</evidence>
<keyword evidence="4" id="KW-0547">Nucleotide-binding</keyword>
<evidence type="ECO:0000256" key="6">
    <source>
        <dbReference type="ARBA" id="ARBA00022840"/>
    </source>
</evidence>
<keyword evidence="9" id="KW-1185">Reference proteome</keyword>
<comment type="caution">
    <text evidence="8">The sequence shown here is derived from an EMBL/GenBank/DDBJ whole genome shotgun (WGS) entry which is preliminary data.</text>
</comment>
<dbReference type="GO" id="GO:0005524">
    <property type="term" value="F:ATP binding"/>
    <property type="evidence" value="ECO:0007669"/>
    <property type="project" value="UniProtKB-KW"/>
</dbReference>
<dbReference type="Proteomes" id="UP000243975">
    <property type="component" value="Unassembled WGS sequence"/>
</dbReference>
<dbReference type="STRING" id="59895.A0A118K6T3"/>
<dbReference type="PANTHER" id="PTHR48016:SF29">
    <property type="entry name" value="MITOGEN-ACTIVATED PROTEIN KINASE KINASE KINASE 1-RELATED"/>
    <property type="match status" value="1"/>
</dbReference>
<dbReference type="PANTHER" id="PTHR48016">
    <property type="entry name" value="MAP KINASE KINASE KINASE SSK2-RELATED-RELATED"/>
    <property type="match status" value="1"/>
</dbReference>
<feature type="domain" description="Protein kinase" evidence="7">
    <location>
        <begin position="1"/>
        <end position="93"/>
    </location>
</feature>
<evidence type="ECO:0000256" key="5">
    <source>
        <dbReference type="ARBA" id="ARBA00022777"/>
    </source>
</evidence>
<keyword evidence="6" id="KW-0067">ATP-binding</keyword>
<dbReference type="GO" id="GO:0004709">
    <property type="term" value="F:MAP kinase kinase kinase activity"/>
    <property type="evidence" value="ECO:0007669"/>
    <property type="project" value="TreeGrafter"/>
</dbReference>
<dbReference type="GO" id="GO:0005737">
    <property type="term" value="C:cytoplasm"/>
    <property type="evidence" value="ECO:0007669"/>
    <property type="project" value="TreeGrafter"/>
</dbReference>
<dbReference type="AlphaFoldDB" id="A0A118K6T3"/>
<protein>
    <recommendedName>
        <fullName evidence="7">Protein kinase domain-containing protein</fullName>
    </recommendedName>
</protein>
<evidence type="ECO:0000259" key="7">
    <source>
        <dbReference type="PROSITE" id="PS50011"/>
    </source>
</evidence>
<proteinExistence type="inferred from homology"/>
<name>A0A118K6T3_CYNCS</name>
<keyword evidence="5" id="KW-0418">Kinase</keyword>
<reference evidence="8 9" key="1">
    <citation type="journal article" date="2016" name="Sci. Rep.">
        <title>The genome sequence of the outbreeding globe artichoke constructed de novo incorporating a phase-aware low-pass sequencing strategy of F1 progeny.</title>
        <authorList>
            <person name="Scaglione D."/>
            <person name="Reyes-Chin-Wo S."/>
            <person name="Acquadro A."/>
            <person name="Froenicke L."/>
            <person name="Portis E."/>
            <person name="Beitel C."/>
            <person name="Tirone M."/>
            <person name="Mauro R."/>
            <person name="Lo Monaco A."/>
            <person name="Mauromicale G."/>
            <person name="Faccioli P."/>
            <person name="Cattivelli L."/>
            <person name="Rieseberg L."/>
            <person name="Michelmore R."/>
            <person name="Lanteri S."/>
        </authorList>
    </citation>
    <scope>NUCLEOTIDE SEQUENCE [LARGE SCALE GENOMIC DNA]</scope>
    <source>
        <strain evidence="8">2C</strain>
    </source>
</reference>
<dbReference type="InterPro" id="IPR000719">
    <property type="entry name" value="Prot_kinase_dom"/>
</dbReference>
<dbReference type="InterPro" id="IPR050538">
    <property type="entry name" value="MAP_kinase_kinase_kinase"/>
</dbReference>
<keyword evidence="2" id="KW-0723">Serine/threonine-protein kinase</keyword>
<evidence type="ECO:0000256" key="1">
    <source>
        <dbReference type="ARBA" id="ARBA00006529"/>
    </source>
</evidence>
<dbReference type="InterPro" id="IPR011009">
    <property type="entry name" value="Kinase-like_dom_sf"/>
</dbReference>
<keyword evidence="3" id="KW-0808">Transferase</keyword>
<dbReference type="PROSITE" id="PS50011">
    <property type="entry name" value="PROTEIN_KINASE_DOM"/>
    <property type="match status" value="1"/>
</dbReference>
<evidence type="ECO:0000313" key="9">
    <source>
        <dbReference type="Proteomes" id="UP000243975"/>
    </source>
</evidence>